<organism evidence="7 8">
    <name type="scientific">Acrobeloides nanus</name>
    <dbReference type="NCBI Taxonomy" id="290746"/>
    <lineage>
        <taxon>Eukaryota</taxon>
        <taxon>Metazoa</taxon>
        <taxon>Ecdysozoa</taxon>
        <taxon>Nematoda</taxon>
        <taxon>Chromadorea</taxon>
        <taxon>Rhabditida</taxon>
        <taxon>Tylenchina</taxon>
        <taxon>Cephalobomorpha</taxon>
        <taxon>Cephaloboidea</taxon>
        <taxon>Cephalobidae</taxon>
        <taxon>Acrobeloides</taxon>
    </lineage>
</organism>
<reference evidence="8" key="1">
    <citation type="submission" date="2022-11" db="UniProtKB">
        <authorList>
            <consortium name="WormBaseParasite"/>
        </authorList>
    </citation>
    <scope>IDENTIFICATION</scope>
</reference>
<keyword evidence="7" id="KW-1185">Reference proteome</keyword>
<sequence length="163" mass="18724">MSEIEESGMWLRIFAAISYTVLSTISLSANLLLLVVFIVGHKRFDRMSYFIISWQTLVCDLIMLSYQFIQAIPTTFAARQLYSPTVMHYMGVLDTIGYNGVLFFMFILTISRVTIFFFEKIDRIVFSPPGIYAVIVFVWVLTLTFTVILNMSGCMKEFTTEAL</sequence>
<evidence type="ECO:0000256" key="1">
    <source>
        <dbReference type="ARBA" id="ARBA00004370"/>
    </source>
</evidence>
<dbReference type="Gene3D" id="1.20.1070.10">
    <property type="entry name" value="Rhodopsin 7-helix transmembrane proteins"/>
    <property type="match status" value="1"/>
</dbReference>
<feature type="transmembrane region" description="Helical" evidence="5">
    <location>
        <begin position="130"/>
        <end position="149"/>
    </location>
</feature>
<feature type="transmembrane region" description="Helical" evidence="5">
    <location>
        <begin position="49"/>
        <end position="69"/>
    </location>
</feature>
<evidence type="ECO:0000256" key="2">
    <source>
        <dbReference type="ARBA" id="ARBA00022692"/>
    </source>
</evidence>
<keyword evidence="2 5" id="KW-0812">Transmembrane</keyword>
<evidence type="ECO:0000259" key="6">
    <source>
        <dbReference type="PROSITE" id="PS50262"/>
    </source>
</evidence>
<evidence type="ECO:0000313" key="8">
    <source>
        <dbReference type="WBParaSite" id="ACRNAN_Path_327.g1253.t1"/>
    </source>
</evidence>
<dbReference type="PROSITE" id="PS50262">
    <property type="entry name" value="G_PROTEIN_RECEP_F1_2"/>
    <property type="match status" value="1"/>
</dbReference>
<evidence type="ECO:0000256" key="3">
    <source>
        <dbReference type="ARBA" id="ARBA00022989"/>
    </source>
</evidence>
<name>A0A914C574_9BILA</name>
<evidence type="ECO:0000256" key="5">
    <source>
        <dbReference type="SAM" id="Phobius"/>
    </source>
</evidence>
<feature type="transmembrane region" description="Helical" evidence="5">
    <location>
        <begin position="96"/>
        <end position="118"/>
    </location>
</feature>
<accession>A0A914C574</accession>
<dbReference type="Proteomes" id="UP000887540">
    <property type="component" value="Unplaced"/>
</dbReference>
<dbReference type="WBParaSite" id="ACRNAN_Path_327.g1253.t1">
    <property type="protein sequence ID" value="ACRNAN_Path_327.g1253.t1"/>
    <property type="gene ID" value="ACRNAN_Path_327.g1253"/>
</dbReference>
<evidence type="ECO:0000256" key="4">
    <source>
        <dbReference type="ARBA" id="ARBA00023136"/>
    </source>
</evidence>
<feature type="domain" description="G-protein coupled receptors family 1 profile" evidence="6">
    <location>
        <begin position="29"/>
        <end position="163"/>
    </location>
</feature>
<dbReference type="Pfam" id="PF04789">
    <property type="entry name" value="DUF621"/>
    <property type="match status" value="1"/>
</dbReference>
<dbReference type="PANTHER" id="PTHR22718:SF25">
    <property type="entry name" value="G-PROTEIN COUPLED RECEPTORS FAMILY 1 PROFILE DOMAIN-CONTAINING PROTEIN"/>
    <property type="match status" value="1"/>
</dbReference>
<evidence type="ECO:0000313" key="7">
    <source>
        <dbReference type="Proteomes" id="UP000887540"/>
    </source>
</evidence>
<dbReference type="PANTHER" id="PTHR22718">
    <property type="entry name" value="SERPENTINE RECEPTOR, CLASS X"/>
    <property type="match status" value="1"/>
</dbReference>
<dbReference type="InterPro" id="IPR006874">
    <property type="entry name" value="DUF621"/>
</dbReference>
<comment type="subcellular location">
    <subcellularLocation>
        <location evidence="1">Membrane</location>
    </subcellularLocation>
</comment>
<dbReference type="InterPro" id="IPR017452">
    <property type="entry name" value="GPCR_Rhodpsn_7TM"/>
</dbReference>
<dbReference type="AlphaFoldDB" id="A0A914C574"/>
<feature type="transmembrane region" description="Helical" evidence="5">
    <location>
        <begin position="12"/>
        <end position="37"/>
    </location>
</feature>
<keyword evidence="4 5" id="KW-0472">Membrane</keyword>
<protein>
    <submittedName>
        <fullName evidence="8">G-protein coupled receptors family 1 profile domain-containing protein</fullName>
    </submittedName>
</protein>
<proteinExistence type="predicted"/>
<keyword evidence="3 5" id="KW-1133">Transmembrane helix</keyword>
<dbReference type="GO" id="GO:0016020">
    <property type="term" value="C:membrane"/>
    <property type="evidence" value="ECO:0007669"/>
    <property type="project" value="UniProtKB-SubCell"/>
</dbReference>
<dbReference type="SUPFAM" id="SSF81321">
    <property type="entry name" value="Family A G protein-coupled receptor-like"/>
    <property type="match status" value="1"/>
</dbReference>